<feature type="compositionally biased region" description="Low complexity" evidence="1">
    <location>
        <begin position="118"/>
        <end position="133"/>
    </location>
</feature>
<feature type="region of interest" description="Disordered" evidence="1">
    <location>
        <begin position="109"/>
        <end position="189"/>
    </location>
</feature>
<proteinExistence type="predicted"/>
<sequence length="189" mass="20838">MARLGPTYNGWIDATELSECKDLVKRIEDVKDIRAHQHQKKPTTKAILPQTHAPLTRPGKVKLSKPTPKDDTKNYVYRRSASEQSLRFTGKQGHFGTNSYVYQNFNGEQVSRSDKTRATAGPPTTSTDDPAPSKVSSTQQKESILEPTAMYTEVSTASGPPRTDQSNKGKPKSTPMRGHPESTDATAHD</sequence>
<evidence type="ECO:0000256" key="1">
    <source>
        <dbReference type="SAM" id="MobiDB-lite"/>
    </source>
</evidence>
<name>A0A0F4GGI9_9PEZI</name>
<comment type="caution">
    <text evidence="2">The sequence shown here is derived from an EMBL/GenBank/DDBJ whole genome shotgun (WGS) entry which is preliminary data.</text>
</comment>
<keyword evidence="3" id="KW-1185">Reference proteome</keyword>
<evidence type="ECO:0000313" key="2">
    <source>
        <dbReference type="EMBL" id="KJX96496.1"/>
    </source>
</evidence>
<feature type="region of interest" description="Disordered" evidence="1">
    <location>
        <begin position="34"/>
        <end position="74"/>
    </location>
</feature>
<protein>
    <submittedName>
        <fullName evidence="2">Uncharacterized protein</fullName>
    </submittedName>
</protein>
<organism evidence="2 3">
    <name type="scientific">Zymoseptoria brevis</name>
    <dbReference type="NCBI Taxonomy" id="1047168"/>
    <lineage>
        <taxon>Eukaryota</taxon>
        <taxon>Fungi</taxon>
        <taxon>Dikarya</taxon>
        <taxon>Ascomycota</taxon>
        <taxon>Pezizomycotina</taxon>
        <taxon>Dothideomycetes</taxon>
        <taxon>Dothideomycetidae</taxon>
        <taxon>Mycosphaerellales</taxon>
        <taxon>Mycosphaerellaceae</taxon>
        <taxon>Zymoseptoria</taxon>
    </lineage>
</organism>
<dbReference type="Proteomes" id="UP000033647">
    <property type="component" value="Unassembled WGS sequence"/>
</dbReference>
<feature type="compositionally biased region" description="Polar residues" evidence="1">
    <location>
        <begin position="153"/>
        <end position="168"/>
    </location>
</feature>
<dbReference type="AlphaFoldDB" id="A0A0F4GGI9"/>
<dbReference type="EMBL" id="LAFY01000612">
    <property type="protein sequence ID" value="KJX96496.1"/>
    <property type="molecule type" value="Genomic_DNA"/>
</dbReference>
<reference evidence="2 3" key="1">
    <citation type="submission" date="2015-03" db="EMBL/GenBank/DDBJ databases">
        <title>RNA-seq based gene annotation and comparative genomics of four Zymoseptoria species reveal species-specific pathogenicity related genes and transposable element activity.</title>
        <authorList>
            <person name="Grandaubert J."/>
            <person name="Bhattacharyya A."/>
            <person name="Stukenbrock E.H."/>
        </authorList>
    </citation>
    <scope>NUCLEOTIDE SEQUENCE [LARGE SCALE GENOMIC DNA]</scope>
    <source>
        <strain evidence="2 3">Zb18110</strain>
    </source>
</reference>
<gene>
    <name evidence="2" type="ORF">TI39_contig620g00006</name>
</gene>
<accession>A0A0F4GGI9</accession>
<evidence type="ECO:0000313" key="3">
    <source>
        <dbReference type="Proteomes" id="UP000033647"/>
    </source>
</evidence>
<feature type="compositionally biased region" description="Basic and acidic residues" evidence="1">
    <location>
        <begin position="178"/>
        <end position="189"/>
    </location>
</feature>